<proteinExistence type="predicted"/>
<sequence length="196" mass="21518">MVDTHNCRLVCIVPLLCLVLLIALDGASGFTFPTTAVYSAVSARNTIKTTTKATILFTSSNGKQQQQSGATDDDENNGNEQQQKDGGGGFNWLEEWAIQGKEAVALMQVQERTQRAMLAQLTEDRIYEITQVLDGMVDETTGGISEANLPRAKELALETRNLQKEYKDLVTGEPSTLLQTFASLKLSDDDNDKKKD</sequence>
<feature type="compositionally biased region" description="Polar residues" evidence="1">
    <location>
        <begin position="58"/>
        <end position="70"/>
    </location>
</feature>
<protein>
    <submittedName>
        <fullName evidence="3">Uncharacterized protein</fullName>
    </submittedName>
</protein>
<evidence type="ECO:0000256" key="1">
    <source>
        <dbReference type="SAM" id="MobiDB-lite"/>
    </source>
</evidence>
<accession>A0A7S4AY00</accession>
<reference evidence="3" key="1">
    <citation type="submission" date="2021-01" db="EMBL/GenBank/DDBJ databases">
        <authorList>
            <person name="Corre E."/>
            <person name="Pelletier E."/>
            <person name="Niang G."/>
            <person name="Scheremetjew M."/>
            <person name="Finn R."/>
            <person name="Kale V."/>
            <person name="Holt S."/>
            <person name="Cochrane G."/>
            <person name="Meng A."/>
            <person name="Brown T."/>
            <person name="Cohen L."/>
        </authorList>
    </citation>
    <scope>NUCLEOTIDE SEQUENCE</scope>
    <source>
        <strain evidence="3">10249 10 AB</strain>
    </source>
</reference>
<dbReference type="AlphaFoldDB" id="A0A7S4AY00"/>
<organism evidence="3">
    <name type="scientific">Pseudo-nitzschia australis</name>
    <dbReference type="NCBI Taxonomy" id="44445"/>
    <lineage>
        <taxon>Eukaryota</taxon>
        <taxon>Sar</taxon>
        <taxon>Stramenopiles</taxon>
        <taxon>Ochrophyta</taxon>
        <taxon>Bacillariophyta</taxon>
        <taxon>Bacillariophyceae</taxon>
        <taxon>Bacillariophycidae</taxon>
        <taxon>Bacillariales</taxon>
        <taxon>Bacillariaceae</taxon>
        <taxon>Pseudo-nitzschia</taxon>
    </lineage>
</organism>
<evidence type="ECO:0000313" key="3">
    <source>
        <dbReference type="EMBL" id="CAE0729638.1"/>
    </source>
</evidence>
<dbReference type="EMBL" id="HBIX01034316">
    <property type="protein sequence ID" value="CAE0729638.1"/>
    <property type="molecule type" value="Transcribed_RNA"/>
</dbReference>
<evidence type="ECO:0000256" key="2">
    <source>
        <dbReference type="SAM" id="SignalP"/>
    </source>
</evidence>
<keyword evidence="2" id="KW-0732">Signal</keyword>
<name>A0A7S4AY00_9STRA</name>
<feature type="region of interest" description="Disordered" evidence="1">
    <location>
        <begin position="58"/>
        <end position="88"/>
    </location>
</feature>
<feature type="chain" id="PRO_5031078768" evidence="2">
    <location>
        <begin position="30"/>
        <end position="196"/>
    </location>
</feature>
<feature type="signal peptide" evidence="2">
    <location>
        <begin position="1"/>
        <end position="29"/>
    </location>
</feature>
<gene>
    <name evidence="3" type="ORF">PAUS00366_LOCUS22423</name>
</gene>